<keyword evidence="15" id="KW-1185">Reference proteome</keyword>
<dbReference type="InterPro" id="IPR001611">
    <property type="entry name" value="Leu-rich_rpt"/>
</dbReference>
<dbReference type="KEGG" id="peu:105135647"/>
<evidence type="ECO:0000259" key="14">
    <source>
        <dbReference type="Pfam" id="PF08263"/>
    </source>
</evidence>
<evidence type="ECO:0000256" key="3">
    <source>
        <dbReference type="ARBA" id="ARBA00022475"/>
    </source>
</evidence>
<name>A0AAJ6UZB4_POPEU</name>
<evidence type="ECO:0000256" key="6">
    <source>
        <dbReference type="ARBA" id="ARBA00022729"/>
    </source>
</evidence>
<evidence type="ECO:0000256" key="13">
    <source>
        <dbReference type="SAM" id="SignalP"/>
    </source>
</evidence>
<evidence type="ECO:0000256" key="2">
    <source>
        <dbReference type="ARBA" id="ARBA00009592"/>
    </source>
</evidence>
<dbReference type="Pfam" id="PF08263">
    <property type="entry name" value="LRRNT_2"/>
    <property type="match status" value="1"/>
</dbReference>
<dbReference type="PROSITE" id="PS51450">
    <property type="entry name" value="LRR"/>
    <property type="match status" value="1"/>
</dbReference>
<dbReference type="InterPro" id="IPR003591">
    <property type="entry name" value="Leu-rich_rpt_typical-subtyp"/>
</dbReference>
<keyword evidence="8 12" id="KW-1133">Transmembrane helix</keyword>
<dbReference type="PANTHER" id="PTHR48062">
    <property type="entry name" value="RECEPTOR-LIKE PROTEIN 14"/>
    <property type="match status" value="1"/>
</dbReference>
<dbReference type="InterPro" id="IPR032675">
    <property type="entry name" value="LRR_dom_sf"/>
</dbReference>
<reference evidence="16" key="1">
    <citation type="submission" date="2025-08" db="UniProtKB">
        <authorList>
            <consortium name="RefSeq"/>
        </authorList>
    </citation>
    <scope>IDENTIFICATION</scope>
</reference>
<keyword evidence="11" id="KW-0325">Glycoprotein</keyword>
<evidence type="ECO:0000256" key="1">
    <source>
        <dbReference type="ARBA" id="ARBA00004251"/>
    </source>
</evidence>
<evidence type="ECO:0000256" key="12">
    <source>
        <dbReference type="SAM" id="Phobius"/>
    </source>
</evidence>
<dbReference type="SMART" id="SM00369">
    <property type="entry name" value="LRR_TYP"/>
    <property type="match status" value="9"/>
</dbReference>
<dbReference type="FunFam" id="3.80.10.10:FF:000095">
    <property type="entry name" value="LRR receptor-like serine/threonine-protein kinase GSO1"/>
    <property type="match status" value="1"/>
</dbReference>
<comment type="similarity">
    <text evidence="2">Belongs to the RLP family.</text>
</comment>
<dbReference type="PANTHER" id="PTHR48062:SF21">
    <property type="entry name" value="RECEPTOR-LIKE PROTEIN 12"/>
    <property type="match status" value="1"/>
</dbReference>
<feature type="domain" description="Leucine-rich repeat-containing N-terminal plant-type" evidence="14">
    <location>
        <begin position="30"/>
        <end position="74"/>
    </location>
</feature>
<evidence type="ECO:0000256" key="4">
    <source>
        <dbReference type="ARBA" id="ARBA00022614"/>
    </source>
</evidence>
<keyword evidence="7" id="KW-0677">Repeat</keyword>
<proteinExistence type="inferred from homology"/>
<dbReference type="Gene3D" id="3.80.10.10">
    <property type="entry name" value="Ribonuclease Inhibitor"/>
    <property type="match status" value="3"/>
</dbReference>
<feature type="chain" id="PRO_5042528064" evidence="13">
    <location>
        <begin position="24"/>
        <end position="1022"/>
    </location>
</feature>
<dbReference type="GO" id="GO:0005886">
    <property type="term" value="C:plasma membrane"/>
    <property type="evidence" value="ECO:0007669"/>
    <property type="project" value="UniProtKB-SubCell"/>
</dbReference>
<keyword evidence="6 13" id="KW-0732">Signal</keyword>
<feature type="transmembrane region" description="Helical" evidence="12">
    <location>
        <begin position="959"/>
        <end position="981"/>
    </location>
</feature>
<evidence type="ECO:0000256" key="7">
    <source>
        <dbReference type="ARBA" id="ARBA00022737"/>
    </source>
</evidence>
<dbReference type="SMART" id="SM00365">
    <property type="entry name" value="LRR_SD22"/>
    <property type="match status" value="7"/>
</dbReference>
<dbReference type="InterPro" id="IPR051502">
    <property type="entry name" value="RLP_Defense_Trigger"/>
</dbReference>
<sequence>MMMKKKWVWLLLTLLTSVGEWYGRCCGCLEEERTGLLEIKALIDPNSVQGELSDWMDNKEAIGNCCEWSGIVCDNTTRRVIQLSLMRARDFHLGDWVLNASLFLPFKELQSLDLGETGLVGCSENEGFGTLSSKLRKLHVLDLSYNKFYSDSILSCFTGLSSLKSLDLSWNTLTGSANFYGLNVLSSRLKKLENLHLRGNQYNDSIFSSLIGFSSLKSLDLSYNMLTGSTSINGTFFNSTTLEELYLDGSSLPLNFLHDIGVLPALKDLSAGECDLNGTLPAQGLCGLKNLEQLFLYENNLEGSLPDCFKNLSSLQLLDVSRNQFTGNIASSPLTNLISLEFISLSNNHFKVPISMKPFMNHSSLKFFSSDNNRLVTEPMSFHNLIPKFQLVFFSLSNSSSEALNVETPSFLYNQHDLRVLDLSQNSFIGMFPSWLLKNNTRLEQLFLNENSFVGALQLQGHPNSDMTAIDISNNNMHGEIPKNICLIFSNLWTLRMAKNGLTGSIPSCLGNSSSLGVLDLSNNQLSGVELEQFITLTFLKLSNNILGGQLPASVVNSSRLNYLYLSDNNFWGQISDFPSPIRTIWPVLDLSNNQFSGMLPRWFVNLTQIFAIDLSENHFHGPIPVEFCKLDELKYLDLSENNLFDSIPSCFNPPHITHVHLSKNRLSGPLTYGFYNSSSLVTLDLRDNNFTGSISNRIGNLSSLSVLLLRANDFDGELPVQLCLLEQLSILDVSHNQLYGPLPSCLGNLTFKESSEKASTDFGFHFGSTPIEKAYYEFSQIRALLGSSYIPITTEEVIEFTAKGMYYGYKGKILSFISGIDLSSNKFSGAIPPELGNLSELLALNLSHNNLTGSIPATFSNLKQIESLDLSYNNLNGVIPQKLYEMTTLEVFSVAHNNLSGKTPERKYQFGTFDESSYEGNPFLCGPPLRNNCSEEESPSLPMPNDEQEDDGFIDMNIFYISLGVGYIVVVMGIVAILYINPYWRLGWFNFIDYCIDTCFYFLLASSCKFSNFIGNSVYFA</sequence>
<dbReference type="FunFam" id="3.80.10.10:FF:000111">
    <property type="entry name" value="LRR receptor-like serine/threonine-protein kinase ERECTA"/>
    <property type="match status" value="1"/>
</dbReference>
<dbReference type="GeneID" id="105135647"/>
<feature type="signal peptide" evidence="13">
    <location>
        <begin position="1"/>
        <end position="23"/>
    </location>
</feature>
<evidence type="ECO:0000256" key="10">
    <source>
        <dbReference type="ARBA" id="ARBA00023170"/>
    </source>
</evidence>
<evidence type="ECO:0000256" key="8">
    <source>
        <dbReference type="ARBA" id="ARBA00022989"/>
    </source>
</evidence>
<evidence type="ECO:0000256" key="5">
    <source>
        <dbReference type="ARBA" id="ARBA00022692"/>
    </source>
</evidence>
<evidence type="ECO:0000313" key="16">
    <source>
        <dbReference type="RefSeq" id="XP_011038932.1"/>
    </source>
</evidence>
<keyword evidence="3" id="KW-1003">Cell membrane</keyword>
<keyword evidence="9 12" id="KW-0472">Membrane</keyword>
<evidence type="ECO:0000256" key="9">
    <source>
        <dbReference type="ARBA" id="ARBA00023136"/>
    </source>
</evidence>
<gene>
    <name evidence="16" type="primary">LOC105135647</name>
</gene>
<dbReference type="PRINTS" id="PR00019">
    <property type="entry name" value="LEURICHRPT"/>
</dbReference>
<dbReference type="AlphaFoldDB" id="A0AAJ6UZB4"/>
<organism evidence="15 16">
    <name type="scientific">Populus euphratica</name>
    <name type="common">Euphrates poplar</name>
    <dbReference type="NCBI Taxonomy" id="75702"/>
    <lineage>
        <taxon>Eukaryota</taxon>
        <taxon>Viridiplantae</taxon>
        <taxon>Streptophyta</taxon>
        <taxon>Embryophyta</taxon>
        <taxon>Tracheophyta</taxon>
        <taxon>Spermatophyta</taxon>
        <taxon>Magnoliopsida</taxon>
        <taxon>eudicotyledons</taxon>
        <taxon>Gunneridae</taxon>
        <taxon>Pentapetalae</taxon>
        <taxon>rosids</taxon>
        <taxon>fabids</taxon>
        <taxon>Malpighiales</taxon>
        <taxon>Salicaceae</taxon>
        <taxon>Saliceae</taxon>
        <taxon>Populus</taxon>
    </lineage>
</organism>
<evidence type="ECO:0000256" key="11">
    <source>
        <dbReference type="ARBA" id="ARBA00023180"/>
    </source>
</evidence>
<dbReference type="Proteomes" id="UP000694918">
    <property type="component" value="Unplaced"/>
</dbReference>
<accession>A0AAJ6UZB4</accession>
<dbReference type="Pfam" id="PF13855">
    <property type="entry name" value="LRR_8"/>
    <property type="match status" value="3"/>
</dbReference>
<protein>
    <submittedName>
        <fullName evidence="16">LRR receptor-like serine/threonine-protein kinase FLS2 isoform X1</fullName>
    </submittedName>
</protein>
<dbReference type="SUPFAM" id="SSF52058">
    <property type="entry name" value="L domain-like"/>
    <property type="match status" value="3"/>
</dbReference>
<keyword evidence="10" id="KW-0675">Receptor</keyword>
<dbReference type="RefSeq" id="XP_011038932.1">
    <property type="nucleotide sequence ID" value="XM_011040630.1"/>
</dbReference>
<dbReference type="InterPro" id="IPR013210">
    <property type="entry name" value="LRR_N_plant-typ"/>
</dbReference>
<evidence type="ECO:0000313" key="15">
    <source>
        <dbReference type="Proteomes" id="UP000694918"/>
    </source>
</evidence>
<keyword evidence="4" id="KW-0433">Leucine-rich repeat</keyword>
<keyword evidence="5 12" id="KW-0812">Transmembrane</keyword>
<dbReference type="Pfam" id="PF00560">
    <property type="entry name" value="LRR_1"/>
    <property type="match status" value="5"/>
</dbReference>
<comment type="subcellular location">
    <subcellularLocation>
        <location evidence="1">Cell membrane</location>
        <topology evidence="1">Single-pass type I membrane protein</topology>
    </subcellularLocation>
</comment>